<comment type="similarity">
    <text evidence="2">Belongs to the SNF2/RAD54 helicase family. ISWI subfamily.</text>
</comment>
<dbReference type="InterPro" id="IPR014001">
    <property type="entry name" value="Helicase_ATP-bd"/>
</dbReference>
<sequence length="946" mass="107776">MVQMQRNAAKEAGDAGDGDMEVDGAGAQGAALDPGATGLKRFEAAVHAVNEEIEQQPAVLEGGNLRDYQMKGLKWMVSLYNNSMSGILADEMGLGKTIQAISLIAYLQESKGVPGPHLIIAPKAVCPNWRNEFERWLPECEIILYDGNGWERRALRDQVLRGKFQVIITHYDLVMRDKATLTKPNWHYLIIDEGHRLKNHESVLARCLGQHYRSRQRLLLTGTPIQNNLNELWSLLNFILPHVFKSSASFDEWFGTIGGTANATDGDLMVQEEEELLIIQRLHQVIRPFILRRKKSEVAKELPAKEQKVLHCDMSAWQKHYYKQIVESASIGGETGRSRALANSAMQLRKCCNHPYLFQGAEPGPPFITGEHLIENAGKMVLLDKLLKRLKENDSRVLIFSQMTRLLDILEDYCIYRQHQYCRIDGNTSGDDRDNFIDAFNKEGSEKFIFLLSTRAGGLGINLASADIVILFDSDWNPQMDLQAMDRAHRIGQKKEVHVYRFLSDGTVEEKIIEKAYKKLALDALVIQQGRLAESKAQVSKDELLGMVRYGAEKIFQGSGGTLTDDDIEAIIRKGETEQNELTKKMSEFSAAAKGFSMDGGDLGEFALNDAKKNEQEFDGEVIKSMVAANWVDPPRRERKTNYNENVLLGVGRAPKGPKELRLPRMQQYSDFQFFNTTRLRELYDKEGAYLLHKHQKAQAKKAAEEAAKEAGGAAGEEEAKKEDEEEDPNAPQPLSAEEEEEKKELMVAGFSEWSRREYQAYVRACEKHGRADLESIHSELQNVETHYPKSLEDVKKYSKVFWERINELNDSERVIKTIERGEQKIQRKVEIQDVIGDKLGEYKNPWRDLKLQYGQNKGKSYNEEEDRFLLCMTHQLGYGAWDELKLEVRKSWFFRFDWYIKSRTSQELQRRVDTLTRIIEKEFEESGAKRKGPAAGNGPAKKAKV</sequence>
<dbReference type="InterPro" id="IPR036306">
    <property type="entry name" value="ISWI_HAND-dom_sf"/>
</dbReference>
<keyword evidence="4" id="KW-0378">Hydrolase</keyword>
<dbReference type="AlphaFoldDB" id="A0A7S3BAA1"/>
<evidence type="ECO:0000256" key="4">
    <source>
        <dbReference type="ARBA" id="ARBA00022801"/>
    </source>
</evidence>
<feature type="region of interest" description="Disordered" evidence="9">
    <location>
        <begin position="701"/>
        <end position="742"/>
    </location>
</feature>
<dbReference type="GO" id="GO:0000785">
    <property type="term" value="C:chromatin"/>
    <property type="evidence" value="ECO:0007669"/>
    <property type="project" value="TreeGrafter"/>
</dbReference>
<keyword evidence="5" id="KW-0347">Helicase</keyword>
<keyword evidence="3" id="KW-0547">Nucleotide-binding</keyword>
<evidence type="ECO:0000259" key="10">
    <source>
        <dbReference type="PROSITE" id="PS51192"/>
    </source>
</evidence>
<dbReference type="InterPro" id="IPR009057">
    <property type="entry name" value="Homeodomain-like_sf"/>
</dbReference>
<feature type="compositionally biased region" description="Low complexity" evidence="9">
    <location>
        <begin position="934"/>
        <end position="946"/>
    </location>
</feature>
<keyword evidence="6" id="KW-0067">ATP-binding</keyword>
<dbReference type="Gene3D" id="1.10.10.60">
    <property type="entry name" value="Homeodomain-like"/>
    <property type="match status" value="2"/>
</dbReference>
<dbReference type="Pfam" id="PF09111">
    <property type="entry name" value="SLIDE"/>
    <property type="match status" value="1"/>
</dbReference>
<keyword evidence="7" id="KW-0175">Coiled coil</keyword>
<dbReference type="PANTHER" id="PTHR45623:SF49">
    <property type="entry name" value="SWI_SNF-RELATED MATRIX-ASSOCIATED ACTIN-DEPENDENT REGULATOR OF CHROMATIN SUBFAMILY A MEMBER 5"/>
    <property type="match status" value="1"/>
</dbReference>
<dbReference type="Pfam" id="PF00271">
    <property type="entry name" value="Helicase_C"/>
    <property type="match status" value="1"/>
</dbReference>
<dbReference type="GO" id="GO:0005524">
    <property type="term" value="F:ATP binding"/>
    <property type="evidence" value="ECO:0007669"/>
    <property type="project" value="UniProtKB-KW"/>
</dbReference>
<dbReference type="GO" id="GO:0031491">
    <property type="term" value="F:nucleosome binding"/>
    <property type="evidence" value="ECO:0007669"/>
    <property type="project" value="InterPro"/>
</dbReference>
<evidence type="ECO:0000313" key="13">
    <source>
        <dbReference type="EMBL" id="CAE0129625.1"/>
    </source>
</evidence>
<evidence type="ECO:0000256" key="7">
    <source>
        <dbReference type="ARBA" id="ARBA00023054"/>
    </source>
</evidence>
<dbReference type="InterPro" id="IPR027417">
    <property type="entry name" value="P-loop_NTPase"/>
</dbReference>
<evidence type="ECO:0000259" key="12">
    <source>
        <dbReference type="PROSITE" id="PS51293"/>
    </source>
</evidence>
<dbReference type="InterPro" id="IPR038718">
    <property type="entry name" value="SNF2-like_sf"/>
</dbReference>
<dbReference type="GO" id="GO:0034728">
    <property type="term" value="P:nucleosome organization"/>
    <property type="evidence" value="ECO:0007669"/>
    <property type="project" value="TreeGrafter"/>
</dbReference>
<organism evidence="13">
    <name type="scientific">Prasinoderma singulare</name>
    <dbReference type="NCBI Taxonomy" id="676789"/>
    <lineage>
        <taxon>Eukaryota</taxon>
        <taxon>Viridiplantae</taxon>
        <taxon>Prasinodermophyta</taxon>
        <taxon>Prasinodermophyceae</taxon>
        <taxon>Prasinodermales</taxon>
        <taxon>Prasinodermaceae</taxon>
        <taxon>Prasinoderma</taxon>
    </lineage>
</organism>
<comment type="subcellular location">
    <subcellularLocation>
        <location evidence="1">Nucleus</location>
    </subcellularLocation>
</comment>
<evidence type="ECO:0000256" key="2">
    <source>
        <dbReference type="ARBA" id="ARBA00009687"/>
    </source>
</evidence>
<reference evidence="13" key="1">
    <citation type="submission" date="2021-01" db="EMBL/GenBank/DDBJ databases">
        <authorList>
            <person name="Corre E."/>
            <person name="Pelletier E."/>
            <person name="Niang G."/>
            <person name="Scheremetjew M."/>
            <person name="Finn R."/>
            <person name="Kale V."/>
            <person name="Holt S."/>
            <person name="Cochrane G."/>
            <person name="Meng A."/>
            <person name="Brown T."/>
            <person name="Cohen L."/>
        </authorList>
    </citation>
    <scope>NUCLEOTIDE SEQUENCE</scope>
    <source>
        <strain evidence="13">RCC927</strain>
    </source>
</reference>
<dbReference type="SMART" id="SM00490">
    <property type="entry name" value="HELICc"/>
    <property type="match status" value="1"/>
</dbReference>
<evidence type="ECO:0000256" key="6">
    <source>
        <dbReference type="ARBA" id="ARBA00022840"/>
    </source>
</evidence>
<dbReference type="PROSITE" id="PS51194">
    <property type="entry name" value="HELICASE_CTER"/>
    <property type="match status" value="1"/>
</dbReference>
<feature type="domain" description="Helicase ATP-binding" evidence="10">
    <location>
        <begin position="77"/>
        <end position="242"/>
    </location>
</feature>
<dbReference type="GO" id="GO:0016887">
    <property type="term" value="F:ATP hydrolysis activity"/>
    <property type="evidence" value="ECO:0007669"/>
    <property type="project" value="TreeGrafter"/>
</dbReference>
<dbReference type="GO" id="GO:0042393">
    <property type="term" value="F:histone binding"/>
    <property type="evidence" value="ECO:0007669"/>
    <property type="project" value="TreeGrafter"/>
</dbReference>
<dbReference type="SMART" id="SM00487">
    <property type="entry name" value="DEXDc"/>
    <property type="match status" value="1"/>
</dbReference>
<evidence type="ECO:0000256" key="3">
    <source>
        <dbReference type="ARBA" id="ARBA00022741"/>
    </source>
</evidence>
<gene>
    <name evidence="13" type="ORF">PSIN1315_LOCUS2632</name>
</gene>
<dbReference type="GO" id="GO:0005634">
    <property type="term" value="C:nucleus"/>
    <property type="evidence" value="ECO:0007669"/>
    <property type="project" value="UniProtKB-SubCell"/>
</dbReference>
<feature type="domain" description="Helicase C-terminal" evidence="11">
    <location>
        <begin position="382"/>
        <end position="533"/>
    </location>
</feature>
<dbReference type="Gene3D" id="1.10.1040.30">
    <property type="entry name" value="ISWI, HAND domain"/>
    <property type="match status" value="1"/>
</dbReference>
<dbReference type="EMBL" id="HBHY01003975">
    <property type="protein sequence ID" value="CAE0129625.1"/>
    <property type="molecule type" value="Transcribed_RNA"/>
</dbReference>
<dbReference type="GO" id="GO:0140658">
    <property type="term" value="F:ATP-dependent chromatin remodeler activity"/>
    <property type="evidence" value="ECO:0007669"/>
    <property type="project" value="TreeGrafter"/>
</dbReference>
<keyword evidence="8" id="KW-0539">Nucleus</keyword>
<dbReference type="Pfam" id="PF00176">
    <property type="entry name" value="SNF2-rel_dom"/>
    <property type="match status" value="1"/>
</dbReference>
<name>A0A7S3BAA1_9VIRI</name>
<protein>
    <submittedName>
        <fullName evidence="13">Uncharacterized protein</fullName>
    </submittedName>
</protein>
<dbReference type="InterPro" id="IPR017884">
    <property type="entry name" value="SANT_dom"/>
</dbReference>
<feature type="region of interest" description="Disordered" evidence="9">
    <location>
        <begin position="926"/>
        <end position="946"/>
    </location>
</feature>
<dbReference type="InterPro" id="IPR001005">
    <property type="entry name" value="SANT/Myb"/>
</dbReference>
<evidence type="ECO:0000256" key="9">
    <source>
        <dbReference type="SAM" id="MobiDB-lite"/>
    </source>
</evidence>
<dbReference type="InterPro" id="IPR000330">
    <property type="entry name" value="SNF2_N"/>
</dbReference>
<dbReference type="PROSITE" id="PS51192">
    <property type="entry name" value="HELICASE_ATP_BIND_1"/>
    <property type="match status" value="1"/>
</dbReference>
<evidence type="ECO:0000256" key="8">
    <source>
        <dbReference type="ARBA" id="ARBA00023242"/>
    </source>
</evidence>
<feature type="region of interest" description="Disordered" evidence="9">
    <location>
        <begin position="1"/>
        <end position="29"/>
    </location>
</feature>
<accession>A0A7S3BAA1</accession>
<evidence type="ECO:0000259" key="11">
    <source>
        <dbReference type="PROSITE" id="PS51194"/>
    </source>
</evidence>
<feature type="domain" description="SANT" evidence="12">
    <location>
        <begin position="749"/>
        <end position="807"/>
    </location>
</feature>
<dbReference type="CDD" id="cd18793">
    <property type="entry name" value="SF2_C_SNF"/>
    <property type="match status" value="1"/>
</dbReference>
<dbReference type="PANTHER" id="PTHR45623">
    <property type="entry name" value="CHROMODOMAIN-HELICASE-DNA-BINDING PROTEIN 3-RELATED-RELATED"/>
    <property type="match status" value="1"/>
</dbReference>
<dbReference type="SMART" id="SM00717">
    <property type="entry name" value="SANT"/>
    <property type="match status" value="2"/>
</dbReference>
<dbReference type="FunFam" id="3.40.50.300:FF:000082">
    <property type="entry name" value="ISWI chromatin remodeling complex ATPase ISW1"/>
    <property type="match status" value="1"/>
</dbReference>
<dbReference type="GO" id="GO:0004386">
    <property type="term" value="F:helicase activity"/>
    <property type="evidence" value="ECO:0007669"/>
    <property type="project" value="UniProtKB-KW"/>
</dbReference>
<dbReference type="Gene3D" id="3.40.50.300">
    <property type="entry name" value="P-loop containing nucleotide triphosphate hydrolases"/>
    <property type="match status" value="1"/>
</dbReference>
<dbReference type="SUPFAM" id="SSF101224">
    <property type="entry name" value="HAND domain of the nucleosome remodeling ATPase ISWI"/>
    <property type="match status" value="1"/>
</dbReference>
<dbReference type="Gene3D" id="1.20.5.1190">
    <property type="entry name" value="iswi atpase"/>
    <property type="match status" value="1"/>
</dbReference>
<dbReference type="Gene3D" id="3.40.50.10810">
    <property type="entry name" value="Tandem AAA-ATPase domain"/>
    <property type="match status" value="1"/>
</dbReference>
<dbReference type="InterPro" id="IPR001650">
    <property type="entry name" value="Helicase_C-like"/>
</dbReference>
<dbReference type="InterPro" id="IPR015194">
    <property type="entry name" value="ISWI_HAND-dom"/>
</dbReference>
<dbReference type="InterPro" id="IPR015195">
    <property type="entry name" value="SLIDE"/>
</dbReference>
<dbReference type="PROSITE" id="PS51293">
    <property type="entry name" value="SANT"/>
    <property type="match status" value="1"/>
</dbReference>
<dbReference type="SUPFAM" id="SSF52540">
    <property type="entry name" value="P-loop containing nucleoside triphosphate hydrolases"/>
    <property type="match status" value="2"/>
</dbReference>
<evidence type="ECO:0000256" key="5">
    <source>
        <dbReference type="ARBA" id="ARBA00022806"/>
    </source>
</evidence>
<dbReference type="FunFam" id="3.40.50.10810:FF:000015">
    <property type="entry name" value="lymphoid-specific helicase isoform X1"/>
    <property type="match status" value="1"/>
</dbReference>
<dbReference type="GO" id="GO:0003677">
    <property type="term" value="F:DNA binding"/>
    <property type="evidence" value="ECO:0007669"/>
    <property type="project" value="InterPro"/>
</dbReference>
<proteinExistence type="inferred from homology"/>
<dbReference type="InterPro" id="IPR049730">
    <property type="entry name" value="SNF2/RAD54-like_C"/>
</dbReference>
<evidence type="ECO:0000256" key="1">
    <source>
        <dbReference type="ARBA" id="ARBA00004123"/>
    </source>
</evidence>
<dbReference type="SUPFAM" id="SSF46689">
    <property type="entry name" value="Homeodomain-like"/>
    <property type="match status" value="2"/>
</dbReference>
<dbReference type="Pfam" id="PF09110">
    <property type="entry name" value="HAND"/>
    <property type="match status" value="1"/>
</dbReference>